<feature type="chain" id="PRO_5020353623" description="Secreted protein" evidence="1">
    <location>
        <begin position="24"/>
        <end position="253"/>
    </location>
</feature>
<proteinExistence type="predicted"/>
<evidence type="ECO:0000256" key="1">
    <source>
        <dbReference type="SAM" id="SignalP"/>
    </source>
</evidence>
<dbReference type="EMBL" id="CP012670">
    <property type="protein sequence ID" value="AUX21513.1"/>
    <property type="molecule type" value="Genomic_DNA"/>
</dbReference>
<evidence type="ECO:0000313" key="3">
    <source>
        <dbReference type="Proteomes" id="UP000295781"/>
    </source>
</evidence>
<accession>A0A4P2PYB5</accession>
<gene>
    <name evidence="2" type="ORF">SOCEGT47_019990</name>
</gene>
<organism evidence="2 3">
    <name type="scientific">Sorangium cellulosum</name>
    <name type="common">Polyangium cellulosum</name>
    <dbReference type="NCBI Taxonomy" id="56"/>
    <lineage>
        <taxon>Bacteria</taxon>
        <taxon>Pseudomonadati</taxon>
        <taxon>Myxococcota</taxon>
        <taxon>Polyangia</taxon>
        <taxon>Polyangiales</taxon>
        <taxon>Polyangiaceae</taxon>
        <taxon>Sorangium</taxon>
    </lineage>
</organism>
<feature type="signal peptide" evidence="1">
    <location>
        <begin position="1"/>
        <end position="23"/>
    </location>
</feature>
<dbReference type="RefSeq" id="WP_207213813.1">
    <property type="nucleotide sequence ID" value="NZ_CP012670.1"/>
</dbReference>
<evidence type="ECO:0000313" key="2">
    <source>
        <dbReference type="EMBL" id="AUX21513.1"/>
    </source>
</evidence>
<sequence length="253" mass="27434">MPAPPCPPLLRAAVLPSRPRALAALARSLAAAALAASAAGCLVIEPPEYKEPARTAPVLTPTFPPVFLPIHITEQDTLKEFEATVLSEDNGDPVQVALYIDYGKRTPWNSPYLRNTTPGWIEPGTIAGGPRPVLLRWLLSQMNLPDAAETAADRCHTITMMATHAFNQRAGGCVCPEDPKDMSAITWQIIDCDPNEPHDPSNPDDIPCPESCPPLNCQLTECLFCDDPELRDARCDGSEASAAWTLETDDRSR</sequence>
<evidence type="ECO:0008006" key="4">
    <source>
        <dbReference type="Google" id="ProtNLM"/>
    </source>
</evidence>
<protein>
    <recommendedName>
        <fullName evidence="4">Secreted protein</fullName>
    </recommendedName>
</protein>
<name>A0A4P2PYB5_SORCE</name>
<reference evidence="2 3" key="1">
    <citation type="submission" date="2015-09" db="EMBL/GenBank/DDBJ databases">
        <title>Sorangium comparison.</title>
        <authorList>
            <person name="Zaburannyi N."/>
            <person name="Bunk B."/>
            <person name="Overmann J."/>
            <person name="Mueller R."/>
        </authorList>
    </citation>
    <scope>NUCLEOTIDE SEQUENCE [LARGE SCALE GENOMIC DNA]</scope>
    <source>
        <strain evidence="2 3">So ceGT47</strain>
    </source>
</reference>
<dbReference type="Proteomes" id="UP000295781">
    <property type="component" value="Chromosome"/>
</dbReference>
<keyword evidence="1" id="KW-0732">Signal</keyword>
<dbReference type="AlphaFoldDB" id="A0A4P2PYB5"/>